<organism evidence="5 6">
    <name type="scientific">Acrobeloides nanus</name>
    <dbReference type="NCBI Taxonomy" id="290746"/>
    <lineage>
        <taxon>Eukaryota</taxon>
        <taxon>Metazoa</taxon>
        <taxon>Ecdysozoa</taxon>
        <taxon>Nematoda</taxon>
        <taxon>Chromadorea</taxon>
        <taxon>Rhabditida</taxon>
        <taxon>Tylenchina</taxon>
        <taxon>Cephalobomorpha</taxon>
        <taxon>Cephaloboidea</taxon>
        <taxon>Cephalobidae</taxon>
        <taxon>Acrobeloides</taxon>
    </lineage>
</organism>
<proteinExistence type="inferred from homology"/>
<evidence type="ECO:0000256" key="2">
    <source>
        <dbReference type="ARBA" id="ARBA00020000"/>
    </source>
</evidence>
<dbReference type="SMART" id="SM00993">
    <property type="entry name" value="YL1_C"/>
    <property type="match status" value="1"/>
</dbReference>
<dbReference type="PANTHER" id="PTHR13275:SF4">
    <property type="entry name" value="VACUOLAR PROTEIN SORTING-ASSOCIATED PROTEIN 72 HOMOLOG"/>
    <property type="match status" value="1"/>
</dbReference>
<dbReference type="InterPro" id="IPR013272">
    <property type="entry name" value="Vps72/YL1_C"/>
</dbReference>
<protein>
    <recommendedName>
        <fullName evidence="2">Vacuolar protein sorting-associated protein 72 homolog</fullName>
    </recommendedName>
</protein>
<dbReference type="InterPro" id="IPR046757">
    <property type="entry name" value="YL1_N"/>
</dbReference>
<accession>A0A914EPF9</accession>
<name>A0A914EPF9_9BILA</name>
<feature type="compositionally biased region" description="Acidic residues" evidence="3">
    <location>
        <begin position="26"/>
        <end position="47"/>
    </location>
</feature>
<sequence length="310" mass="35770">MPRPRKNHDSKANSSDEPIISSQPESETEANDEEEATSSSSSDEEMPELMVTSRSRRSNAGNKMAELLTKAETDEFYKSTYGGFHEEEEDANYESPIEESDQDEVDSDFDKSEIEDDENEAEPEDEEKRSRREAKKRKRALWEQNKNWAIRRINEKMVPENICDPKTQKQRLEEAKRTAESNIASLKKYEEFEIERKKKNLKASYKRKVPQPLIKTISTVEGTKVVVPDIKEFEKPAPRTYSTCAVTGKLARYKDPITGLPYSDAWAFKVIRMSYLNHLKTIDNDENVREYLAHFGITPQLKSTISQADQ</sequence>
<evidence type="ECO:0000313" key="6">
    <source>
        <dbReference type="WBParaSite" id="ACRNAN_scaffold921.g30282.t1"/>
    </source>
</evidence>
<dbReference type="GO" id="GO:0005634">
    <property type="term" value="C:nucleus"/>
    <property type="evidence" value="ECO:0007669"/>
    <property type="project" value="TreeGrafter"/>
</dbReference>
<dbReference type="PANTHER" id="PTHR13275">
    <property type="entry name" value="YL-1 PROTEIN TRANSCRIPTION FACTOR-LIKE 1"/>
    <property type="match status" value="1"/>
</dbReference>
<feature type="compositionally biased region" description="Acidic residues" evidence="3">
    <location>
        <begin position="86"/>
        <end position="125"/>
    </location>
</feature>
<feature type="compositionally biased region" description="Polar residues" evidence="3">
    <location>
        <begin position="12"/>
        <end position="24"/>
    </location>
</feature>
<dbReference type="Proteomes" id="UP000887540">
    <property type="component" value="Unplaced"/>
</dbReference>
<dbReference type="Pfam" id="PF05764">
    <property type="entry name" value="YL1"/>
    <property type="match status" value="2"/>
</dbReference>
<evidence type="ECO:0000313" key="5">
    <source>
        <dbReference type="Proteomes" id="UP000887540"/>
    </source>
</evidence>
<feature type="region of interest" description="Disordered" evidence="3">
    <location>
        <begin position="1"/>
        <end position="140"/>
    </location>
</feature>
<evidence type="ECO:0000256" key="1">
    <source>
        <dbReference type="ARBA" id="ARBA00006832"/>
    </source>
</evidence>
<dbReference type="WBParaSite" id="ACRNAN_scaffold921.g30282.t1">
    <property type="protein sequence ID" value="ACRNAN_scaffold921.g30282.t1"/>
    <property type="gene ID" value="ACRNAN_scaffold921.g30282"/>
</dbReference>
<dbReference type="Pfam" id="PF08265">
    <property type="entry name" value="YL1_C"/>
    <property type="match status" value="1"/>
</dbReference>
<reference evidence="6" key="1">
    <citation type="submission" date="2022-11" db="UniProtKB">
        <authorList>
            <consortium name="WormBaseParasite"/>
        </authorList>
    </citation>
    <scope>IDENTIFICATION</scope>
</reference>
<evidence type="ECO:0000259" key="4">
    <source>
        <dbReference type="SMART" id="SM00993"/>
    </source>
</evidence>
<keyword evidence="5" id="KW-1185">Reference proteome</keyword>
<evidence type="ECO:0000256" key="3">
    <source>
        <dbReference type="SAM" id="MobiDB-lite"/>
    </source>
</evidence>
<comment type="similarity">
    <text evidence="1">Belongs to the VPS72/YL1 family.</text>
</comment>
<dbReference type="AlphaFoldDB" id="A0A914EPF9"/>
<feature type="domain" description="Vps72/YL1 C-terminal" evidence="4">
    <location>
        <begin position="242"/>
        <end position="271"/>
    </location>
</feature>